<reference evidence="2 3" key="1">
    <citation type="submission" date="2022-11" db="EMBL/GenBank/DDBJ databases">
        <title>Whole genome sequence of Eschrichtius robustus ER-17-0199.</title>
        <authorList>
            <person name="Bruniche-Olsen A."/>
            <person name="Black A.N."/>
            <person name="Fields C.J."/>
            <person name="Walden K."/>
            <person name="Dewoody J.A."/>
        </authorList>
    </citation>
    <scope>NUCLEOTIDE SEQUENCE [LARGE SCALE GENOMIC DNA]</scope>
    <source>
        <strain evidence="2">ER-17-0199</strain>
        <tissue evidence="2">Blubber</tissue>
    </source>
</reference>
<gene>
    <name evidence="2" type="ORF">J1605_009919</name>
</gene>
<comment type="caution">
    <text evidence="2">The sequence shown here is derived from an EMBL/GenBank/DDBJ whole genome shotgun (WGS) entry which is preliminary data.</text>
</comment>
<proteinExistence type="predicted"/>
<evidence type="ECO:0000313" key="3">
    <source>
        <dbReference type="Proteomes" id="UP001159641"/>
    </source>
</evidence>
<accession>A0AB34GVR8</accession>
<dbReference type="Proteomes" id="UP001159641">
    <property type="component" value="Unassembled WGS sequence"/>
</dbReference>
<feature type="compositionally biased region" description="Low complexity" evidence="1">
    <location>
        <begin position="21"/>
        <end position="31"/>
    </location>
</feature>
<dbReference type="AlphaFoldDB" id="A0AB34GVR8"/>
<feature type="region of interest" description="Disordered" evidence="1">
    <location>
        <begin position="20"/>
        <end position="56"/>
    </location>
</feature>
<feature type="compositionally biased region" description="Polar residues" evidence="1">
    <location>
        <begin position="41"/>
        <end position="50"/>
    </location>
</feature>
<protein>
    <submittedName>
        <fullName evidence="2">Uncharacterized protein</fullName>
    </submittedName>
</protein>
<sequence length="333" mass="35885">MVQAWPSWGTRRVRPAALVSARAARPGAEPARQGREGRGQGTSWGPSTHHQIAPCLSLPPGVQARAAHARNWGCARQTLDLSGEGVLHYRFRVHAPVLADRGWEGWGLGLGGGGAVTAEAAWESDVAQSGRGKGHPDTAGGQKVHHPGLSFPVCIPVWGMSPVSPLFPGVCWSSQTGGLLGLAWSQPLAQMEGDMARVTQRRGIDRLELEELVPSSFDRRTGNALTLSSTLDPVHLAHLRVNRDMSLSPGKPNSLLYSSFLCKFLLHVLSCEDNFVDEKRKTQGLVRQTWSTHSLGKVCACLLSLFQGELHGVLLQADWLTSGRRVSGDVPCV</sequence>
<dbReference type="EMBL" id="JAIQCJ010002099">
    <property type="protein sequence ID" value="KAJ8782720.1"/>
    <property type="molecule type" value="Genomic_DNA"/>
</dbReference>
<organism evidence="2 3">
    <name type="scientific">Eschrichtius robustus</name>
    <name type="common">California gray whale</name>
    <name type="synonym">Eschrichtius gibbosus</name>
    <dbReference type="NCBI Taxonomy" id="9764"/>
    <lineage>
        <taxon>Eukaryota</taxon>
        <taxon>Metazoa</taxon>
        <taxon>Chordata</taxon>
        <taxon>Craniata</taxon>
        <taxon>Vertebrata</taxon>
        <taxon>Euteleostomi</taxon>
        <taxon>Mammalia</taxon>
        <taxon>Eutheria</taxon>
        <taxon>Laurasiatheria</taxon>
        <taxon>Artiodactyla</taxon>
        <taxon>Whippomorpha</taxon>
        <taxon>Cetacea</taxon>
        <taxon>Mysticeti</taxon>
        <taxon>Eschrichtiidae</taxon>
        <taxon>Eschrichtius</taxon>
    </lineage>
</organism>
<evidence type="ECO:0000256" key="1">
    <source>
        <dbReference type="SAM" id="MobiDB-lite"/>
    </source>
</evidence>
<name>A0AB34GVR8_ESCRO</name>
<evidence type="ECO:0000313" key="2">
    <source>
        <dbReference type="EMBL" id="KAJ8782720.1"/>
    </source>
</evidence>
<keyword evidence="3" id="KW-1185">Reference proteome</keyword>